<dbReference type="EMBL" id="BK015999">
    <property type="protein sequence ID" value="DAF88925.1"/>
    <property type="molecule type" value="Genomic_DNA"/>
</dbReference>
<name>A0A8S5U3C5_9CAUD</name>
<evidence type="ECO:0000313" key="2">
    <source>
        <dbReference type="EMBL" id="DAF88925.1"/>
    </source>
</evidence>
<dbReference type="InterPro" id="IPR010572">
    <property type="entry name" value="Tail_dom"/>
</dbReference>
<protein>
    <submittedName>
        <fullName evidence="2">Endopeptidase tail</fullName>
    </submittedName>
</protein>
<organism evidence="2">
    <name type="scientific">Myoviridae sp. ctBtV12</name>
    <dbReference type="NCBI Taxonomy" id="2825049"/>
    <lineage>
        <taxon>Viruses</taxon>
        <taxon>Duplodnaviria</taxon>
        <taxon>Heunggongvirae</taxon>
        <taxon>Uroviricota</taxon>
        <taxon>Caudoviricetes</taxon>
    </lineage>
</organism>
<accession>A0A8S5U3C5</accession>
<evidence type="ECO:0000259" key="1">
    <source>
        <dbReference type="Pfam" id="PF06605"/>
    </source>
</evidence>
<sequence length="566" mass="60634">MGVTVYIFDANRRIRRVLPDVTELLHTESDGTLEAVFPKTAGATPGEELGFACVDGLFRLFTIDRVEHDDHNGTAIVTATDAARAELQDTVTLNVELESATAIEAARQILVGRGWRIEGGGGRSEKVATGYTSAWAALSDLESTHEVRVLPGYAISGGVVMGRRLVVTERTSTFRGRIFEARLDATDISITHSERPITRAYGVGAATGTQDVPTRMTIADAAWSRANGDPADKPAGQAYIDNPDAPPGALVREMMVLDENETDAVKLLEKTWEKLKARQTAHVSGTATVADVEMQPGMEYKAVRLYDRVAVIARSGEKVMATVLEIKRDYVRPHLTKITIGEEDFQPRTLSKTVAALARSEIASRGRSAGASNKIIQNAALIQLNAEAIQMNAKTILMQAEDIKLRATKEEVEQQGDQQNKKINAVSIDLSAANAQIRLKADQTVTDALGQRVSAAEIAIDGANSKITLKADKIDLDALITKVNGLTTGGVKAKSLYTEKLIVTNNYVHIGEKDGSWKTYTAVTDFTQASGESAPSADATVFAAAIGEGVTRTPEAGETIAFGGAA</sequence>
<proteinExistence type="predicted"/>
<reference evidence="2" key="1">
    <citation type="journal article" date="2021" name="Proc. Natl. Acad. Sci. U.S.A.">
        <title>A Catalog of Tens of Thousands of Viruses from Human Metagenomes Reveals Hidden Associations with Chronic Diseases.</title>
        <authorList>
            <person name="Tisza M.J."/>
            <person name="Buck C.B."/>
        </authorList>
    </citation>
    <scope>NUCLEOTIDE SEQUENCE</scope>
    <source>
        <strain evidence="2">CtBtV12</strain>
    </source>
</reference>
<feature type="domain" description="Tail spike" evidence="1">
    <location>
        <begin position="87"/>
        <end position="341"/>
    </location>
</feature>
<dbReference type="Pfam" id="PF06605">
    <property type="entry name" value="Prophage_tail"/>
    <property type="match status" value="1"/>
</dbReference>